<evidence type="ECO:0000256" key="8">
    <source>
        <dbReference type="ARBA" id="ARBA00023163"/>
    </source>
</evidence>
<dbReference type="FunFam" id="3.30.160.60:FF:000109">
    <property type="entry name" value="Transcriptional repressor protein YY1"/>
    <property type="match status" value="1"/>
</dbReference>
<evidence type="ECO:0000256" key="7">
    <source>
        <dbReference type="ARBA" id="ARBA00023125"/>
    </source>
</evidence>
<feature type="domain" description="C2H2-type" evidence="12">
    <location>
        <begin position="284"/>
        <end position="308"/>
    </location>
</feature>
<keyword evidence="3" id="KW-0677">Repeat</keyword>
<dbReference type="PROSITE" id="PS50157">
    <property type="entry name" value="ZINC_FINGER_C2H2_2"/>
    <property type="match status" value="4"/>
</dbReference>
<keyword evidence="8" id="KW-0804">Transcription</keyword>
<organism evidence="13">
    <name type="scientific">Mesocestoides corti</name>
    <name type="common">Flatworm</name>
    <dbReference type="NCBI Taxonomy" id="53468"/>
    <lineage>
        <taxon>Eukaryota</taxon>
        <taxon>Metazoa</taxon>
        <taxon>Spiralia</taxon>
        <taxon>Lophotrochozoa</taxon>
        <taxon>Platyhelminthes</taxon>
        <taxon>Cestoda</taxon>
        <taxon>Eucestoda</taxon>
        <taxon>Cyclophyllidea</taxon>
        <taxon>Mesocestoididae</taxon>
        <taxon>Mesocestoides</taxon>
    </lineage>
</organism>
<feature type="region of interest" description="Disordered" evidence="11">
    <location>
        <begin position="462"/>
        <end position="535"/>
    </location>
</feature>
<dbReference type="GO" id="GO:0000785">
    <property type="term" value="C:chromatin"/>
    <property type="evidence" value="ECO:0007669"/>
    <property type="project" value="TreeGrafter"/>
</dbReference>
<comment type="subcellular location">
    <subcellularLocation>
        <location evidence="1">Nucleus</location>
    </subcellularLocation>
</comment>
<keyword evidence="7" id="KW-0238">DNA-binding</keyword>
<evidence type="ECO:0000256" key="11">
    <source>
        <dbReference type="SAM" id="MobiDB-lite"/>
    </source>
</evidence>
<evidence type="ECO:0000256" key="6">
    <source>
        <dbReference type="ARBA" id="ARBA00023015"/>
    </source>
</evidence>
<dbReference type="Gene3D" id="3.30.160.60">
    <property type="entry name" value="Classic Zinc Finger"/>
    <property type="match status" value="4"/>
</dbReference>
<evidence type="ECO:0000256" key="2">
    <source>
        <dbReference type="ARBA" id="ARBA00022723"/>
    </source>
</evidence>
<proteinExistence type="predicted"/>
<dbReference type="GO" id="GO:0000978">
    <property type="term" value="F:RNA polymerase II cis-regulatory region sequence-specific DNA binding"/>
    <property type="evidence" value="ECO:0007669"/>
    <property type="project" value="TreeGrafter"/>
</dbReference>
<name>A0A5K3F708_MESCO</name>
<feature type="region of interest" description="Disordered" evidence="11">
    <location>
        <begin position="404"/>
        <end position="430"/>
    </location>
</feature>
<dbReference type="GO" id="GO:0005667">
    <property type="term" value="C:transcription regulator complex"/>
    <property type="evidence" value="ECO:0007669"/>
    <property type="project" value="TreeGrafter"/>
</dbReference>
<dbReference type="InterPro" id="IPR013087">
    <property type="entry name" value="Znf_C2H2_type"/>
</dbReference>
<keyword evidence="4 10" id="KW-0863">Zinc-finger</keyword>
<evidence type="ECO:0000256" key="5">
    <source>
        <dbReference type="ARBA" id="ARBA00022833"/>
    </source>
</evidence>
<dbReference type="GO" id="GO:0000981">
    <property type="term" value="F:DNA-binding transcription factor activity, RNA polymerase II-specific"/>
    <property type="evidence" value="ECO:0007669"/>
    <property type="project" value="TreeGrafter"/>
</dbReference>
<evidence type="ECO:0000256" key="3">
    <source>
        <dbReference type="ARBA" id="ARBA00022737"/>
    </source>
</evidence>
<reference evidence="13" key="1">
    <citation type="submission" date="2019-11" db="UniProtKB">
        <authorList>
            <consortium name="WormBaseParasite"/>
        </authorList>
    </citation>
    <scope>IDENTIFICATION</scope>
</reference>
<feature type="domain" description="C2H2-type" evidence="12">
    <location>
        <begin position="313"/>
        <end position="340"/>
    </location>
</feature>
<dbReference type="GO" id="GO:0008270">
    <property type="term" value="F:zinc ion binding"/>
    <property type="evidence" value="ECO:0007669"/>
    <property type="project" value="UniProtKB-KW"/>
</dbReference>
<keyword evidence="5" id="KW-0862">Zinc</keyword>
<keyword evidence="9" id="KW-0539">Nucleus</keyword>
<dbReference type="WBParaSite" id="MCU_005938-RA">
    <property type="protein sequence ID" value="MCU_005938-RA"/>
    <property type="gene ID" value="MCU_005938"/>
</dbReference>
<evidence type="ECO:0000313" key="13">
    <source>
        <dbReference type="WBParaSite" id="MCU_005938-RA"/>
    </source>
</evidence>
<keyword evidence="6" id="KW-0805">Transcription regulation</keyword>
<feature type="domain" description="C2H2-type" evidence="12">
    <location>
        <begin position="371"/>
        <end position="400"/>
    </location>
</feature>
<evidence type="ECO:0000259" key="12">
    <source>
        <dbReference type="PROSITE" id="PS50157"/>
    </source>
</evidence>
<dbReference type="PROSITE" id="PS00028">
    <property type="entry name" value="ZINC_FINGER_C2H2_1"/>
    <property type="match status" value="3"/>
</dbReference>
<feature type="compositionally biased region" description="Basic residues" evidence="11">
    <location>
        <begin position="92"/>
        <end position="109"/>
    </location>
</feature>
<dbReference type="InterPro" id="IPR036236">
    <property type="entry name" value="Znf_C2H2_sf"/>
</dbReference>
<dbReference type="PANTHER" id="PTHR14003:SF19">
    <property type="entry name" value="YY2 TRANSCRIPTION FACTOR"/>
    <property type="match status" value="1"/>
</dbReference>
<dbReference type="Pfam" id="PF00096">
    <property type="entry name" value="zf-C2H2"/>
    <property type="match status" value="3"/>
</dbReference>
<dbReference type="PANTHER" id="PTHR14003">
    <property type="entry name" value="TRANSCRIPTIONAL REPRESSOR PROTEIN YY"/>
    <property type="match status" value="1"/>
</dbReference>
<evidence type="ECO:0000256" key="10">
    <source>
        <dbReference type="PROSITE-ProRule" id="PRU00042"/>
    </source>
</evidence>
<feature type="region of interest" description="Disordered" evidence="11">
    <location>
        <begin position="77"/>
        <end position="111"/>
    </location>
</feature>
<evidence type="ECO:0000256" key="4">
    <source>
        <dbReference type="ARBA" id="ARBA00022771"/>
    </source>
</evidence>
<dbReference type="FunFam" id="3.30.160.60:FF:000104">
    <property type="entry name" value="Transcriptional repressor protein YY1"/>
    <property type="match status" value="1"/>
</dbReference>
<protein>
    <submittedName>
        <fullName evidence="13">Transcriptional repressor protein YY1</fullName>
    </submittedName>
</protein>
<dbReference type="GO" id="GO:0031519">
    <property type="term" value="C:PcG protein complex"/>
    <property type="evidence" value="ECO:0007669"/>
    <property type="project" value="TreeGrafter"/>
</dbReference>
<evidence type="ECO:0000256" key="1">
    <source>
        <dbReference type="ARBA" id="ARBA00004123"/>
    </source>
</evidence>
<keyword evidence="2" id="KW-0479">Metal-binding</keyword>
<dbReference type="SUPFAM" id="SSF57667">
    <property type="entry name" value="beta-beta-alpha zinc fingers"/>
    <property type="match status" value="3"/>
</dbReference>
<accession>A0A5K3F708</accession>
<dbReference type="FunFam" id="3.30.160.60:FF:000163">
    <property type="entry name" value="transcriptional repressor protein YY1"/>
    <property type="match status" value="1"/>
</dbReference>
<dbReference type="SMART" id="SM00355">
    <property type="entry name" value="ZnF_C2H2"/>
    <property type="match status" value="4"/>
</dbReference>
<sequence length="535" mass="58508">MFEDSEPTIKTEYFDGKVEELPADSSDIFFGAEVGDFAPGSDPYGDLFLMDPNDLLGVREEVVGSDPTKASEEILVPEKSTNTETPSGLLRRSTRRKKLRQKQFRKVCRKREDRDSSDLEDFSIPLTVNPQSQFKSESSASVQRRVQYPIHSSTSVANGVRPRIFKINQALPMCNSSGNHQSGVVTTRRILAFKRRAEYGRQLLPRGQTIGSNLFAHANVNSNKTNPALSNILTMTVATLKRRDPTNANTSCIIGNSATDYGEEASRMGPSQQSSQVFQQGRTVACPHKNCGKLFRDNSAMRKHLHTHGPRVHVCAECGKAFVESSKLKRHQLVHTGEKPFECTFEGCGKRFSLDFNLRTHYRIHTGDRPYLCPVEGCSKRFAQSTNLKSHLSTHAKVRYRGGRAFTSSTSSSSAPLVPPSGSGMGPDYAVLPQASQQQRTQILSSASASPSVCVLQPGTVVPSTSSYHSQHSKPYPCTPPSNSAPHSSAYGIEAASLVEGDDDSDAVPTHQTGLIIDEASPPHSPNRRDIDGAS</sequence>
<feature type="domain" description="C2H2-type" evidence="12">
    <location>
        <begin position="341"/>
        <end position="370"/>
    </location>
</feature>
<evidence type="ECO:0000256" key="9">
    <source>
        <dbReference type="ARBA" id="ARBA00023242"/>
    </source>
</evidence>
<dbReference type="AlphaFoldDB" id="A0A5K3F708"/>